<evidence type="ECO:0000313" key="2">
    <source>
        <dbReference type="Proteomes" id="UP001440599"/>
    </source>
</evidence>
<comment type="caution">
    <text evidence="1">The sequence shown here is derived from an EMBL/GenBank/DDBJ whole genome shotgun (WGS) entry which is preliminary data.</text>
</comment>
<protein>
    <submittedName>
        <fullName evidence="1">Uncharacterized protein</fullName>
    </submittedName>
</protein>
<proteinExistence type="predicted"/>
<organism evidence="1 2">
    <name type="scientific">Flavonifractor hominis</name>
    <dbReference type="NCBI Taxonomy" id="3133178"/>
    <lineage>
        <taxon>Bacteria</taxon>
        <taxon>Bacillati</taxon>
        <taxon>Bacillota</taxon>
        <taxon>Clostridia</taxon>
        <taxon>Eubacteriales</taxon>
        <taxon>Oscillospiraceae</taxon>
        <taxon>Flavonifractor</taxon>
    </lineage>
</organism>
<keyword evidence="2" id="KW-1185">Reference proteome</keyword>
<dbReference type="EMBL" id="JBBMFT010000004">
    <property type="protein sequence ID" value="MEQ2456445.1"/>
    <property type="molecule type" value="Genomic_DNA"/>
</dbReference>
<dbReference type="Proteomes" id="UP001440599">
    <property type="component" value="Unassembled WGS sequence"/>
</dbReference>
<reference evidence="1 2" key="1">
    <citation type="submission" date="2024-03" db="EMBL/GenBank/DDBJ databases">
        <title>Human intestinal bacterial collection.</title>
        <authorList>
            <person name="Pauvert C."/>
            <person name="Hitch T.C.A."/>
            <person name="Clavel T."/>
        </authorList>
    </citation>
    <scope>NUCLEOTIDE SEQUENCE [LARGE SCALE GENOMIC DNA]</scope>
    <source>
        <strain evidence="1 2">CLA-AP-H34</strain>
    </source>
</reference>
<evidence type="ECO:0000313" key="1">
    <source>
        <dbReference type="EMBL" id="MEQ2456445.1"/>
    </source>
</evidence>
<accession>A0ABV1ER25</accession>
<gene>
    <name evidence="1" type="ORF">WMO45_07920</name>
</gene>
<dbReference type="RefSeq" id="WP_349140094.1">
    <property type="nucleotide sequence ID" value="NZ_JBBMFT010000004.1"/>
</dbReference>
<name>A0ABV1ER25_9FIRM</name>
<sequence length="41" mass="4771">MSYEIRYIGGHVEVYDQAGRFRFSADSEWEALAELEHEHAA</sequence>